<dbReference type="InterPro" id="IPR050111">
    <property type="entry name" value="C-type_lectin/snaclec_domain"/>
</dbReference>
<reference evidence="4" key="1">
    <citation type="submission" date="2017-02" db="UniProtKB">
        <authorList>
            <consortium name="WormBaseParasite"/>
        </authorList>
    </citation>
    <scope>IDENTIFICATION</scope>
</reference>
<reference evidence="2 3" key="2">
    <citation type="submission" date="2018-11" db="EMBL/GenBank/DDBJ databases">
        <authorList>
            <consortium name="Pathogen Informatics"/>
        </authorList>
    </citation>
    <scope>NUCLEOTIDE SEQUENCE [LARGE SCALE GENOMIC DNA]</scope>
</reference>
<dbReference type="CDD" id="cd00037">
    <property type="entry name" value="CLECT"/>
    <property type="match status" value="1"/>
</dbReference>
<dbReference type="Proteomes" id="UP000278627">
    <property type="component" value="Unassembled WGS sequence"/>
</dbReference>
<accession>A0A0N4TW00</accession>
<evidence type="ECO:0000313" key="3">
    <source>
        <dbReference type="Proteomes" id="UP000278627"/>
    </source>
</evidence>
<dbReference type="InterPro" id="IPR016186">
    <property type="entry name" value="C-type_lectin-like/link_sf"/>
</dbReference>
<dbReference type="AlphaFoldDB" id="A0A0N4TW00"/>
<name>A0A0N4TW00_BRUPA</name>
<dbReference type="EMBL" id="UZAD01013343">
    <property type="protein sequence ID" value="VDN94202.1"/>
    <property type="molecule type" value="Genomic_DNA"/>
</dbReference>
<keyword evidence="3" id="KW-1185">Reference proteome</keyword>
<dbReference type="Pfam" id="PF00059">
    <property type="entry name" value="Lectin_C"/>
    <property type="match status" value="1"/>
</dbReference>
<evidence type="ECO:0000259" key="1">
    <source>
        <dbReference type="PROSITE" id="PS50041"/>
    </source>
</evidence>
<dbReference type="Gene3D" id="3.10.100.10">
    <property type="entry name" value="Mannose-Binding Protein A, subunit A"/>
    <property type="match status" value="1"/>
</dbReference>
<proteinExistence type="predicted"/>
<dbReference type="InterPro" id="IPR001304">
    <property type="entry name" value="C-type_lectin-like"/>
</dbReference>
<dbReference type="SMART" id="SM00034">
    <property type="entry name" value="CLECT"/>
    <property type="match status" value="1"/>
</dbReference>
<evidence type="ECO:0000313" key="4">
    <source>
        <dbReference type="WBParaSite" id="BPAG_0001308801-mRNA-1"/>
    </source>
</evidence>
<dbReference type="PANTHER" id="PTHR22803">
    <property type="entry name" value="MANNOSE, PHOSPHOLIPASE, LECTIN RECEPTOR RELATED"/>
    <property type="match status" value="1"/>
</dbReference>
<dbReference type="PROSITE" id="PS50041">
    <property type="entry name" value="C_TYPE_LECTIN_2"/>
    <property type="match status" value="1"/>
</dbReference>
<dbReference type="STRING" id="6280.A0A0N4TW00"/>
<organism evidence="4">
    <name type="scientific">Brugia pahangi</name>
    <name type="common">Filarial nematode worm</name>
    <dbReference type="NCBI Taxonomy" id="6280"/>
    <lineage>
        <taxon>Eukaryota</taxon>
        <taxon>Metazoa</taxon>
        <taxon>Ecdysozoa</taxon>
        <taxon>Nematoda</taxon>
        <taxon>Chromadorea</taxon>
        <taxon>Rhabditida</taxon>
        <taxon>Spirurina</taxon>
        <taxon>Spiruromorpha</taxon>
        <taxon>Filarioidea</taxon>
        <taxon>Onchocercidae</taxon>
        <taxon>Brugia</taxon>
    </lineage>
</organism>
<evidence type="ECO:0000313" key="2">
    <source>
        <dbReference type="EMBL" id="VDN94202.1"/>
    </source>
</evidence>
<dbReference type="SUPFAM" id="SSF56436">
    <property type="entry name" value="C-type lectin-like"/>
    <property type="match status" value="1"/>
</dbReference>
<feature type="domain" description="C-type lectin" evidence="1">
    <location>
        <begin position="164"/>
        <end position="270"/>
    </location>
</feature>
<gene>
    <name evidence="2" type="ORF">BPAG_LOCUS13016</name>
</gene>
<dbReference type="InterPro" id="IPR016187">
    <property type="entry name" value="CTDL_fold"/>
</dbReference>
<protein>
    <submittedName>
        <fullName evidence="4">C-type lectin domain-containing protein</fullName>
    </submittedName>
</protein>
<sequence>MNGICVQSFEHLATTNDLETLIVPPFKLKPMKFDAKEKINNQPTNTTEFQTLKMAKSDEQSESEELEKTETEELSETVAQAIDVAVSQIPNEEITEVMNVTEFETIIETGTVSDYHTLNMETDSWTLEKCDSSADCKKSQICQDGLCHNSHSYTKLCDSLWWQFRQKCYLPIHGRFTHSEGSDYCTKFGAHLVTIRDTQQANYVNYIYDIGGNGTYWIGLIKDINGTLKWQSDESMIYTNWSEGEPEPRIGCVITNTVIHNGKWSITDCSDLQYPDQGFVCEMDIRSN</sequence>
<dbReference type="WBParaSite" id="BPAG_0001308801-mRNA-1">
    <property type="protein sequence ID" value="BPAG_0001308801-mRNA-1"/>
    <property type="gene ID" value="BPAG_0001308801"/>
</dbReference>